<keyword evidence="10" id="KW-0496">Mitochondrion</keyword>
<evidence type="ECO:0000256" key="10">
    <source>
        <dbReference type="ARBA" id="ARBA00023128"/>
    </source>
</evidence>
<keyword evidence="18" id="KW-1185">Reference proteome</keyword>
<feature type="domain" description="ECSIT C-terminal" evidence="16">
    <location>
        <begin position="353"/>
        <end position="478"/>
    </location>
</feature>
<evidence type="ECO:0000259" key="16">
    <source>
        <dbReference type="SMART" id="SM01284"/>
    </source>
</evidence>
<comment type="function">
    <text evidence="12">As part of the MCIA complex, involved in the assembly of the mitochondrial complex I.</text>
</comment>
<dbReference type="PANTHER" id="PTHR13113">
    <property type="entry name" value="ECSIT EVOLUTIONARILY CONSERVED SIGNALING INTERMEDIATE IN TOLL PATHWAYS"/>
    <property type="match status" value="1"/>
</dbReference>
<evidence type="ECO:0000256" key="14">
    <source>
        <dbReference type="ARBA" id="ARBA00046917"/>
    </source>
</evidence>
<keyword evidence="9" id="KW-0809">Transit peptide</keyword>
<dbReference type="Proteomes" id="UP001166674">
    <property type="component" value="Unassembled WGS sequence"/>
</dbReference>
<evidence type="ECO:0000256" key="15">
    <source>
        <dbReference type="SAM" id="MobiDB-lite"/>
    </source>
</evidence>
<organism evidence="17 18">
    <name type="scientific">Sciurus carolinensis</name>
    <name type="common">Eastern gray squirrel</name>
    <dbReference type="NCBI Taxonomy" id="30640"/>
    <lineage>
        <taxon>Eukaryota</taxon>
        <taxon>Metazoa</taxon>
        <taxon>Chordata</taxon>
        <taxon>Craniata</taxon>
        <taxon>Vertebrata</taxon>
        <taxon>Euteleostomi</taxon>
        <taxon>Mammalia</taxon>
        <taxon>Eutheria</taxon>
        <taxon>Euarchontoglires</taxon>
        <taxon>Glires</taxon>
        <taxon>Rodentia</taxon>
        <taxon>Sciuromorpha</taxon>
        <taxon>Sciuridae</taxon>
        <taxon>Sciurinae</taxon>
        <taxon>Sciurini</taxon>
        <taxon>Sciurus</taxon>
    </lineage>
</organism>
<dbReference type="GO" id="GO:0045087">
    <property type="term" value="P:innate immune response"/>
    <property type="evidence" value="ECO:0007669"/>
    <property type="project" value="UniProtKB-KW"/>
</dbReference>
<evidence type="ECO:0000256" key="6">
    <source>
        <dbReference type="ARBA" id="ARBA00022490"/>
    </source>
</evidence>
<evidence type="ECO:0000256" key="9">
    <source>
        <dbReference type="ARBA" id="ARBA00022946"/>
    </source>
</evidence>
<dbReference type="GO" id="GO:0007178">
    <property type="term" value="P:cell surface receptor protein serine/threonine kinase signaling pathway"/>
    <property type="evidence" value="ECO:0007669"/>
    <property type="project" value="TreeGrafter"/>
</dbReference>
<comment type="function">
    <text evidence="13">Adapter protein that plays a role in different signaling pathways including TLRs and IL-1 pathways or innate antiviral induction signaling. Plays a role in the activation of NF-kappa-B by forming a signal complex with TRAF6 and TAK1/MAP3K7 to activate TAK1/MAP3K7 leading to activation of IKKs. Once ubiquitinated, interacts with the dissociated RELA and NFKB1 proteins and translocates to the nucleus where it induces NF-kappa-B-dependent gene expression. Plays a role in innate antiviral immune response by bridging the pattern recognition receptors RIGI and MDA5/IFIT1 to the MAVS complex at the mitochondrion. Promotes proteolytic activation of MAP3K1. Involved in the BMP signaling pathway. Required for normal embryonic development.</text>
</comment>
<evidence type="ECO:0000256" key="2">
    <source>
        <dbReference type="ARBA" id="ARBA00004173"/>
    </source>
</evidence>
<evidence type="ECO:0000256" key="12">
    <source>
        <dbReference type="ARBA" id="ARBA00029396"/>
    </source>
</evidence>
<dbReference type="SMART" id="SM01284">
    <property type="entry name" value="ECSIT_Cterm"/>
    <property type="match status" value="1"/>
</dbReference>
<evidence type="ECO:0000256" key="4">
    <source>
        <dbReference type="ARBA" id="ARBA00007674"/>
    </source>
</evidence>
<comment type="caution">
    <text evidence="17">The sequence shown here is derived from an EMBL/GenBank/DDBJ whole genome shotgun (WGS) entry which is preliminary data.</text>
</comment>
<evidence type="ECO:0000313" key="18">
    <source>
        <dbReference type="Proteomes" id="UP001166674"/>
    </source>
</evidence>
<evidence type="ECO:0000313" key="17">
    <source>
        <dbReference type="EMBL" id="MBZ3869077.1"/>
    </source>
</evidence>
<keyword evidence="6" id="KW-0963">Cytoplasm</keyword>
<evidence type="ECO:0000256" key="1">
    <source>
        <dbReference type="ARBA" id="ARBA00004123"/>
    </source>
</evidence>
<dbReference type="Pfam" id="PF06239">
    <property type="entry name" value="ECSIT_N"/>
    <property type="match status" value="1"/>
</dbReference>
<dbReference type="Pfam" id="PF14784">
    <property type="entry name" value="ECSIT_C"/>
    <property type="match status" value="1"/>
</dbReference>
<dbReference type="GO" id="GO:0005739">
    <property type="term" value="C:mitochondrion"/>
    <property type="evidence" value="ECO:0007669"/>
    <property type="project" value="UniProtKB-SubCell"/>
</dbReference>
<dbReference type="GO" id="GO:0005634">
    <property type="term" value="C:nucleus"/>
    <property type="evidence" value="ECO:0007669"/>
    <property type="project" value="UniProtKB-SubCell"/>
</dbReference>
<reference evidence="17" key="1">
    <citation type="submission" date="2020-03" db="EMBL/GenBank/DDBJ databases">
        <title>Studies in the Genomics of Life Span.</title>
        <authorList>
            <person name="Glass D."/>
        </authorList>
    </citation>
    <scope>NUCLEOTIDE SEQUENCE</scope>
    <source>
        <strain evidence="17">SUZIE</strain>
        <tissue evidence="17">Muscle</tissue>
    </source>
</reference>
<dbReference type="PANTHER" id="PTHR13113:SF1">
    <property type="entry name" value="EVOLUTIONARILY CONSERVED SIGNALING INTERMEDIATE IN TOLL PATHWAY, MITOCHONDRIAL"/>
    <property type="match status" value="1"/>
</dbReference>
<keyword evidence="7" id="KW-0399">Innate immunity</keyword>
<evidence type="ECO:0000256" key="7">
    <source>
        <dbReference type="ARBA" id="ARBA00022588"/>
    </source>
</evidence>
<dbReference type="AlphaFoldDB" id="A0AA41MBV8"/>
<proteinExistence type="inferred from homology"/>
<dbReference type="EMBL" id="JAATJV010132214">
    <property type="protein sequence ID" value="MBZ3869077.1"/>
    <property type="molecule type" value="Genomic_DNA"/>
</dbReference>
<comment type="subcellular location">
    <subcellularLocation>
        <location evidence="3">Cytoplasm</location>
    </subcellularLocation>
    <subcellularLocation>
        <location evidence="2">Mitochondrion</location>
    </subcellularLocation>
    <subcellularLocation>
        <location evidence="1">Nucleus</location>
    </subcellularLocation>
</comment>
<dbReference type="InterPro" id="IPR046448">
    <property type="entry name" value="ECSIT_N"/>
</dbReference>
<comment type="similarity">
    <text evidence="4">Belongs to the ECSIT family.</text>
</comment>
<sequence>MRLLNGANLMVGNFPKEFHLQLDILNSAHPMLLASTPRESKCGVGKRVRGWPHEPPKYNTLFLPCRKVPTSRINLKGDCLSGRGMSWMQAILLARGLSRGWGGICGAALTGAPFSQVLPQAMRGFHCSTATHNSEMSLVPRPPEPRQKPIKALAPHEELFRQGPGGERDKASFVRAVQNFGQHNVRKRGHVDFIYLALRKMREYGVERDLTVYNLLLDIFPKEVFRPRNVIQRIFLHYPRQQECGIAVLEQMENHGVMPNKETEFLLIQIFGRKSYPMLKYLRMRLWLTRFKNINPFPVPRDLPQDPVDLAKLGLRHIEPDLSARITVYQMPFSNELTSTEDPVQPHIVGIQSPDQQAALAHHDPARPIFVEGPFSLWLRSKCVYYHILRADLLPPEEREVEEIPEEWNLYYPMHLDLDYARSSWDDYEFDIDEVEEGPIFAMCIAGAHDQVTLAKWIQGLQETNPALAQIPVIFRLAGSTGELLTSSGLEEPTPPLREGQEEEGHLQRQQQGQS</sequence>
<evidence type="ECO:0000256" key="11">
    <source>
        <dbReference type="ARBA" id="ARBA00023242"/>
    </source>
</evidence>
<name>A0AA41MBV8_SCICA</name>
<keyword evidence="8" id="KW-0391">Immunity</keyword>
<accession>A0AA41MBV8</accession>
<keyword evidence="11" id="KW-0539">Nucleus</keyword>
<evidence type="ECO:0000256" key="8">
    <source>
        <dbReference type="ARBA" id="ARBA00022859"/>
    </source>
</evidence>
<evidence type="ECO:0000256" key="3">
    <source>
        <dbReference type="ARBA" id="ARBA00004496"/>
    </source>
</evidence>
<evidence type="ECO:0000256" key="5">
    <source>
        <dbReference type="ARBA" id="ARBA00019998"/>
    </source>
</evidence>
<dbReference type="InterPro" id="IPR029342">
    <property type="entry name" value="ECIST_C"/>
</dbReference>
<gene>
    <name evidence="17" type="ORF">SUZIE_101135</name>
</gene>
<feature type="region of interest" description="Disordered" evidence="15">
    <location>
        <begin position="485"/>
        <end position="515"/>
    </location>
</feature>
<dbReference type="InterPro" id="IPR010418">
    <property type="entry name" value="ECSIT"/>
</dbReference>
<evidence type="ECO:0000256" key="13">
    <source>
        <dbReference type="ARBA" id="ARBA00045816"/>
    </source>
</evidence>
<comment type="subunit">
    <text evidence="14">Interacts with MAP3K1, SMAD4 and TRAF6. Interacts with SMAD1 only after BMP4-treatment. Part of the mitochondrial complex I assembly/MCIA complex that comprises at least the core subunits TMEM126B, NDUFAF1, ECSIT and ACAD9 and complement subunits such as COA1 and TMEM186. Interacts with NDUFAF1. Interacts with ACAD9. Interacts with TRIM59. Interacts with TMEM70 and TMEM242. Interacts (when ubiquitinated) with NF-kappa-B subunits RELA and NFKB1. Interacts with RIGI, IFIT1 and MAVS; these interactions promote RLR-mediated type I IFN induction. Interacts with SQSTM1; this interaction inhibits TLR4 signaling via functional regulation of the TRAF6-ECSIT complex. Interacts with cereblon/CRBN; this interaction inhibits the ubiquitination of ECSIT.</text>
</comment>
<protein>
    <recommendedName>
        <fullName evidence="5">Evolutionarily conserved signaling intermediate in Toll pathway, mitochondrial</fullName>
    </recommendedName>
</protein>